<evidence type="ECO:0000313" key="3">
    <source>
        <dbReference type="Proteomes" id="UP000188298"/>
    </source>
</evidence>
<protein>
    <submittedName>
        <fullName evidence="2">Uncharacterized protein</fullName>
    </submittedName>
</protein>
<dbReference type="EMBL" id="CP019645">
    <property type="protein sequence ID" value="AQQ59390.1"/>
    <property type="molecule type" value="Genomic_DNA"/>
</dbReference>
<dbReference type="RefSeq" id="WP_077388435.1">
    <property type="nucleotide sequence ID" value="NZ_CP019645.1"/>
</dbReference>
<keyword evidence="1" id="KW-0472">Membrane</keyword>
<name>A0A1Q2LG35_9HELI</name>
<proteinExistence type="predicted"/>
<gene>
    <name evidence="2" type="ORF">XJ32_04005</name>
</gene>
<evidence type="ECO:0000256" key="1">
    <source>
        <dbReference type="SAM" id="Phobius"/>
    </source>
</evidence>
<reference evidence="2 3" key="1">
    <citation type="submission" date="2017-02" db="EMBL/GenBank/DDBJ databases">
        <title>Whole genome sequencing of Helicobacter bilis strain AAQJH.</title>
        <authorList>
            <person name="Conlan S."/>
            <person name="Thomas P.J."/>
            <person name="Mullikin J."/>
            <person name="Palmore T.N."/>
            <person name="Frank K.M."/>
            <person name="Segre J.A."/>
        </authorList>
    </citation>
    <scope>NUCLEOTIDE SEQUENCE [LARGE SCALE GENOMIC DNA]</scope>
    <source>
        <strain evidence="2 3">AAQJH</strain>
    </source>
</reference>
<keyword evidence="1" id="KW-0812">Transmembrane</keyword>
<dbReference type="AlphaFoldDB" id="A0A1Q2LG35"/>
<keyword evidence="1" id="KW-1133">Transmembrane helix</keyword>
<accession>A0A1Q2LG35</accession>
<organism evidence="2 3">
    <name type="scientific">Helicobacter bilis</name>
    <dbReference type="NCBI Taxonomy" id="37372"/>
    <lineage>
        <taxon>Bacteria</taxon>
        <taxon>Pseudomonadati</taxon>
        <taxon>Campylobacterota</taxon>
        <taxon>Epsilonproteobacteria</taxon>
        <taxon>Campylobacterales</taxon>
        <taxon>Helicobacteraceae</taxon>
        <taxon>Helicobacter</taxon>
    </lineage>
</organism>
<dbReference type="Proteomes" id="UP000188298">
    <property type="component" value="Chromosome"/>
</dbReference>
<dbReference type="KEGG" id="hbl:XJ32_04005"/>
<feature type="transmembrane region" description="Helical" evidence="1">
    <location>
        <begin position="7"/>
        <end position="25"/>
    </location>
</feature>
<sequence>MRSCGKICSIHTYIIICFFCFYIPLHADTNTLMQNTPSPEILNLERLNTQDSIYNSLPADSLKETQLPKDPSLLKMQQDQMDLMRKEYRGNPAETDLIYYKQREAQKEIQKDSTLKIKPEYGIDEDSIATTEQYEFIMQYFFKIIDEIPYGEDYKISVPLHSLRLNQKTPAKTCEINTKEHSLTLMHYNRYTKAEMQASVRKQTQYLLYNLLQEYKAEVLECLMLNQAHLDDMNTTLNLESRTKTLTKVRSYVLVDFHGGILTLQVFNPPNRKH</sequence>
<evidence type="ECO:0000313" key="2">
    <source>
        <dbReference type="EMBL" id="AQQ59390.1"/>
    </source>
</evidence>